<keyword evidence="2" id="KW-1185">Reference proteome</keyword>
<dbReference type="AlphaFoldDB" id="A0A839U2S1"/>
<proteinExistence type="predicted"/>
<organism evidence="1 2">
    <name type="scientific">Phyllobacterium trifolii</name>
    <dbReference type="NCBI Taxonomy" id="300193"/>
    <lineage>
        <taxon>Bacteria</taxon>
        <taxon>Pseudomonadati</taxon>
        <taxon>Pseudomonadota</taxon>
        <taxon>Alphaproteobacteria</taxon>
        <taxon>Hyphomicrobiales</taxon>
        <taxon>Phyllobacteriaceae</taxon>
        <taxon>Phyllobacterium</taxon>
    </lineage>
</organism>
<reference evidence="1 2" key="1">
    <citation type="submission" date="2020-08" db="EMBL/GenBank/DDBJ databases">
        <title>Genomic Encyclopedia of Type Strains, Phase III (KMG-III): the genomes of soil and plant-associated and newly described type strains.</title>
        <authorList>
            <person name="Whitman W."/>
        </authorList>
    </citation>
    <scope>NUCLEOTIDE SEQUENCE [LARGE SCALE GENOMIC DNA]</scope>
    <source>
        <strain evidence="1 2">CECT 7015</strain>
    </source>
</reference>
<dbReference type="Proteomes" id="UP000554520">
    <property type="component" value="Unassembled WGS sequence"/>
</dbReference>
<evidence type="ECO:0000313" key="2">
    <source>
        <dbReference type="Proteomes" id="UP000554520"/>
    </source>
</evidence>
<name>A0A839U2S1_9HYPH</name>
<comment type="caution">
    <text evidence="1">The sequence shown here is derived from an EMBL/GenBank/DDBJ whole genome shotgun (WGS) entry which is preliminary data.</text>
</comment>
<dbReference type="RefSeq" id="WP_183661377.1">
    <property type="nucleotide sequence ID" value="NZ_JACHXN010000003.1"/>
</dbReference>
<dbReference type="EMBL" id="JACHXN010000003">
    <property type="protein sequence ID" value="MBB3144948.1"/>
    <property type="molecule type" value="Genomic_DNA"/>
</dbReference>
<gene>
    <name evidence="1" type="ORF">FHS21_001349</name>
</gene>
<protein>
    <submittedName>
        <fullName evidence="1">Uncharacterized protein</fullName>
    </submittedName>
</protein>
<evidence type="ECO:0000313" key="1">
    <source>
        <dbReference type="EMBL" id="MBB3144948.1"/>
    </source>
</evidence>
<sequence length="82" mass="8906">MSSQMTEKNIQVTIADIAEESMALNEFYRQRVLGVQAMRRTEAEQVKVLTEALAAAEAGLAEVREEIAKLTPPDASKGGKAN</sequence>
<accession>A0A839U2S1</accession>